<keyword evidence="1" id="KW-1133">Transmembrane helix</keyword>
<dbReference type="EMBL" id="FRAA01000001">
    <property type="protein sequence ID" value="SHJ43262.1"/>
    <property type="molecule type" value="Genomic_DNA"/>
</dbReference>
<evidence type="ECO:0000313" key="3">
    <source>
        <dbReference type="Proteomes" id="UP000184474"/>
    </source>
</evidence>
<feature type="transmembrane region" description="Helical" evidence="1">
    <location>
        <begin position="26"/>
        <end position="43"/>
    </location>
</feature>
<sequence length="195" mass="22371">MNFFHLGIKDDITPYMKGKVKLSNQVSIMCAFIGFFYAFFIYAHYEALVIYPAMLFVISISLLALNHFGMVQTSRFLASFQMLIMASLFHASIIQSSDSFLIPFFCSMLAMTLIPWVLYGMEEKVMLIISLTICYGLLLSQGYLNQILEIPVDVAFFRESYLNIMTYAFAIAIAVVLLIMMKLDDSERYKLKEVE</sequence>
<feature type="transmembrane region" description="Helical" evidence="1">
    <location>
        <begin position="49"/>
        <end position="69"/>
    </location>
</feature>
<protein>
    <submittedName>
        <fullName evidence="2">Uncharacterized protein</fullName>
    </submittedName>
</protein>
<keyword evidence="1" id="KW-0472">Membrane</keyword>
<keyword evidence="3" id="KW-1185">Reference proteome</keyword>
<feature type="transmembrane region" description="Helical" evidence="1">
    <location>
        <begin position="164"/>
        <end position="183"/>
    </location>
</feature>
<dbReference type="Proteomes" id="UP000184474">
    <property type="component" value="Unassembled WGS sequence"/>
</dbReference>
<name>A0A1M6J9H4_REIAG</name>
<reference evidence="3" key="1">
    <citation type="submission" date="2016-11" db="EMBL/GenBank/DDBJ databases">
        <authorList>
            <person name="Varghese N."/>
            <person name="Submissions S."/>
        </authorList>
    </citation>
    <scope>NUCLEOTIDE SEQUENCE [LARGE SCALE GENOMIC DNA]</scope>
    <source>
        <strain evidence="3">DSM 26134</strain>
    </source>
</reference>
<feature type="transmembrane region" description="Helical" evidence="1">
    <location>
        <begin position="76"/>
        <end position="94"/>
    </location>
</feature>
<dbReference type="RefSeq" id="WP_073118420.1">
    <property type="nucleotide sequence ID" value="NZ_FRAA01000001.1"/>
</dbReference>
<proteinExistence type="predicted"/>
<feature type="transmembrane region" description="Helical" evidence="1">
    <location>
        <begin position="100"/>
        <end position="118"/>
    </location>
</feature>
<evidence type="ECO:0000256" key="1">
    <source>
        <dbReference type="SAM" id="Phobius"/>
    </source>
</evidence>
<accession>A0A1M6J9H4</accession>
<evidence type="ECO:0000313" key="2">
    <source>
        <dbReference type="EMBL" id="SHJ43262.1"/>
    </source>
</evidence>
<feature type="transmembrane region" description="Helical" evidence="1">
    <location>
        <begin position="125"/>
        <end position="144"/>
    </location>
</feature>
<dbReference type="AlphaFoldDB" id="A0A1M6J9H4"/>
<organism evidence="2 3">
    <name type="scientific">Reichenbachiella agariperforans</name>
    <dbReference type="NCBI Taxonomy" id="156994"/>
    <lineage>
        <taxon>Bacteria</taxon>
        <taxon>Pseudomonadati</taxon>
        <taxon>Bacteroidota</taxon>
        <taxon>Cytophagia</taxon>
        <taxon>Cytophagales</taxon>
        <taxon>Reichenbachiellaceae</taxon>
        <taxon>Reichenbachiella</taxon>
    </lineage>
</organism>
<keyword evidence="1" id="KW-0812">Transmembrane</keyword>
<gene>
    <name evidence="2" type="ORF">SAMN04488028_10195</name>
</gene>
<dbReference type="STRING" id="156994.SAMN04488028_10195"/>